<dbReference type="Proteomes" id="UP000186323">
    <property type="component" value="Chromosome I"/>
</dbReference>
<feature type="compositionally biased region" description="Basic and acidic residues" evidence="1">
    <location>
        <begin position="195"/>
        <end position="212"/>
    </location>
</feature>
<name>A0A1K1LC77_9BACT</name>
<dbReference type="EMBL" id="LT630450">
    <property type="protein sequence ID" value="SFV72304.1"/>
    <property type="molecule type" value="Genomic_DNA"/>
</dbReference>
<dbReference type="AlphaFoldDB" id="A0A1K1LC77"/>
<keyword evidence="3" id="KW-1185">Reference proteome</keyword>
<protein>
    <submittedName>
        <fullName evidence="2">HpaP protein Type III secretion protein (YscP)</fullName>
    </submittedName>
</protein>
<dbReference type="RefSeq" id="WP_072332423.1">
    <property type="nucleotide sequence ID" value="NZ_DBGALU010000082.1"/>
</dbReference>
<evidence type="ECO:0000313" key="3">
    <source>
        <dbReference type="Proteomes" id="UP000186323"/>
    </source>
</evidence>
<evidence type="ECO:0000256" key="1">
    <source>
        <dbReference type="SAM" id="MobiDB-lite"/>
    </source>
</evidence>
<reference evidence="3" key="1">
    <citation type="submission" date="2016-10" db="EMBL/GenBank/DDBJ databases">
        <authorList>
            <person name="Wegmann U."/>
        </authorList>
    </citation>
    <scope>NUCLEOTIDE SEQUENCE [LARGE SCALE GENOMIC DNA]</scope>
</reference>
<accession>A0A1K1LC77</accession>
<sequence>MLEVSMGMEISSRRLQEADSRTQTGREDAERPVDGRDKERFDRAMQESRERDGQGGQEDGRGGSRQEAPSPQALLDSLFGSRMRNIQPTAVQAAPAPGEVDALVSELVDRILVSEPGKGAPEVRITLGQGPLSGAELCLARAQDGQLFIRLACADPASFQTAVGAQDALRSALERSGENVRVEIVQSRTDGGNEGDARQQSRGRRDYVPDAE</sequence>
<evidence type="ECO:0000313" key="2">
    <source>
        <dbReference type="EMBL" id="SFV72304.1"/>
    </source>
</evidence>
<proteinExistence type="predicted"/>
<feature type="region of interest" description="Disordered" evidence="1">
    <location>
        <begin position="181"/>
        <end position="212"/>
    </location>
</feature>
<dbReference type="KEGG" id="dpg:DESPIGER_0414"/>
<feature type="region of interest" description="Disordered" evidence="1">
    <location>
        <begin position="1"/>
        <end position="70"/>
    </location>
</feature>
<gene>
    <name evidence="2" type="ORF">DESPIGER_0414</name>
</gene>
<organism evidence="2 3">
    <name type="scientific">Desulfovibrio piger</name>
    <dbReference type="NCBI Taxonomy" id="901"/>
    <lineage>
        <taxon>Bacteria</taxon>
        <taxon>Pseudomonadati</taxon>
        <taxon>Thermodesulfobacteriota</taxon>
        <taxon>Desulfovibrionia</taxon>
        <taxon>Desulfovibrionales</taxon>
        <taxon>Desulfovibrionaceae</taxon>
        <taxon>Desulfovibrio</taxon>
    </lineage>
</organism>
<feature type="compositionally biased region" description="Basic and acidic residues" evidence="1">
    <location>
        <begin position="11"/>
        <end position="64"/>
    </location>
</feature>